<comment type="caution">
    <text evidence="2">The sequence shown here is derived from an EMBL/GenBank/DDBJ whole genome shotgun (WGS) entry which is preliminary data.</text>
</comment>
<dbReference type="RefSeq" id="WP_198474943.1">
    <property type="nucleotide sequence ID" value="NZ_JADGMQ010000002.1"/>
</dbReference>
<reference evidence="2 3" key="1">
    <citation type="submission" date="2020-10" db="EMBL/GenBank/DDBJ databases">
        <title>Aquamicrobium zhengzhouensis sp. nov., a exopolysaccharide producing bacterium isolated from farmland soil.</title>
        <authorList>
            <person name="Wang X."/>
        </authorList>
    </citation>
    <scope>NUCLEOTIDE SEQUENCE [LARGE SCALE GENOMIC DNA]</scope>
    <source>
        <strain evidence="3">cd-1</strain>
    </source>
</reference>
<dbReference type="Proteomes" id="UP000601789">
    <property type="component" value="Unassembled WGS sequence"/>
</dbReference>
<feature type="transmembrane region" description="Helical" evidence="1">
    <location>
        <begin position="54"/>
        <end position="78"/>
    </location>
</feature>
<feature type="transmembrane region" description="Helical" evidence="1">
    <location>
        <begin position="98"/>
        <end position="118"/>
    </location>
</feature>
<gene>
    <name evidence="2" type="ORF">IOD40_05045</name>
</gene>
<proteinExistence type="predicted"/>
<name>A0ABS0S9R9_9HYPH</name>
<protein>
    <recommendedName>
        <fullName evidence="4">Holin of 3TMs, for gene-transfer release</fullName>
    </recommendedName>
</protein>
<evidence type="ECO:0000256" key="1">
    <source>
        <dbReference type="SAM" id="Phobius"/>
    </source>
</evidence>
<organism evidence="2 3">
    <name type="scientific">Aquamicrobium zhengzhouense</name>
    <dbReference type="NCBI Taxonomy" id="2781738"/>
    <lineage>
        <taxon>Bacteria</taxon>
        <taxon>Pseudomonadati</taxon>
        <taxon>Pseudomonadota</taxon>
        <taxon>Alphaproteobacteria</taxon>
        <taxon>Hyphomicrobiales</taxon>
        <taxon>Phyllobacteriaceae</taxon>
        <taxon>Aquamicrobium</taxon>
    </lineage>
</organism>
<dbReference type="EMBL" id="JADGMQ010000002">
    <property type="protein sequence ID" value="MBI1620029.1"/>
    <property type="molecule type" value="Genomic_DNA"/>
</dbReference>
<sequence>MLGWLAKLLGGNILDRVLSTVDKHVESQTDRERIKANLIAEHLRTRADFMRAGGFWLMLIFALPLAVWWAAVILYSILWCARCAYPQVWSIAALPQPLNEWAGLMVVAIFGVVGISNLRK</sequence>
<keyword evidence="1" id="KW-0472">Membrane</keyword>
<keyword evidence="3" id="KW-1185">Reference proteome</keyword>
<evidence type="ECO:0008006" key="4">
    <source>
        <dbReference type="Google" id="ProtNLM"/>
    </source>
</evidence>
<accession>A0ABS0S9R9</accession>
<evidence type="ECO:0000313" key="3">
    <source>
        <dbReference type="Proteomes" id="UP000601789"/>
    </source>
</evidence>
<keyword evidence="1" id="KW-1133">Transmembrane helix</keyword>
<evidence type="ECO:0000313" key="2">
    <source>
        <dbReference type="EMBL" id="MBI1620029.1"/>
    </source>
</evidence>
<keyword evidence="1" id="KW-0812">Transmembrane</keyword>